<reference evidence="1" key="2">
    <citation type="journal article" date="2020" name="Nat. Commun.">
        <title>Large-scale genome sequencing of mycorrhizal fungi provides insights into the early evolution of symbiotic traits.</title>
        <authorList>
            <person name="Miyauchi S."/>
            <person name="Kiss E."/>
            <person name="Kuo A."/>
            <person name="Drula E."/>
            <person name="Kohler A."/>
            <person name="Sanchez-Garcia M."/>
            <person name="Morin E."/>
            <person name="Andreopoulos B."/>
            <person name="Barry K.W."/>
            <person name="Bonito G."/>
            <person name="Buee M."/>
            <person name="Carver A."/>
            <person name="Chen C."/>
            <person name="Cichocki N."/>
            <person name="Clum A."/>
            <person name="Culley D."/>
            <person name="Crous P.W."/>
            <person name="Fauchery L."/>
            <person name="Girlanda M."/>
            <person name="Hayes R.D."/>
            <person name="Keri Z."/>
            <person name="LaButti K."/>
            <person name="Lipzen A."/>
            <person name="Lombard V."/>
            <person name="Magnuson J."/>
            <person name="Maillard F."/>
            <person name="Murat C."/>
            <person name="Nolan M."/>
            <person name="Ohm R.A."/>
            <person name="Pangilinan J."/>
            <person name="Pereira M.F."/>
            <person name="Perotto S."/>
            <person name="Peter M."/>
            <person name="Pfister S."/>
            <person name="Riley R."/>
            <person name="Sitrit Y."/>
            <person name="Stielow J.B."/>
            <person name="Szollosi G."/>
            <person name="Zifcakova L."/>
            <person name="Stursova M."/>
            <person name="Spatafora J.W."/>
            <person name="Tedersoo L."/>
            <person name="Vaario L.M."/>
            <person name="Yamada A."/>
            <person name="Yan M."/>
            <person name="Wang P."/>
            <person name="Xu J."/>
            <person name="Bruns T."/>
            <person name="Baldrian P."/>
            <person name="Vilgalys R."/>
            <person name="Dunand C."/>
            <person name="Henrissat B."/>
            <person name="Grigoriev I.V."/>
            <person name="Hibbett D."/>
            <person name="Nagy L.G."/>
            <person name="Martin F.M."/>
        </authorList>
    </citation>
    <scope>NUCLEOTIDE SEQUENCE</scope>
    <source>
        <strain evidence="1">P2</strain>
    </source>
</reference>
<proteinExistence type="predicted"/>
<protein>
    <submittedName>
        <fullName evidence="1">Carbonic anhydrase</fullName>
    </submittedName>
</protein>
<dbReference type="Proteomes" id="UP000886501">
    <property type="component" value="Unassembled WGS sequence"/>
</dbReference>
<organism evidence="1 2">
    <name type="scientific">Thelephora ganbajun</name>
    <name type="common">Ganba fungus</name>
    <dbReference type="NCBI Taxonomy" id="370292"/>
    <lineage>
        <taxon>Eukaryota</taxon>
        <taxon>Fungi</taxon>
        <taxon>Dikarya</taxon>
        <taxon>Basidiomycota</taxon>
        <taxon>Agaricomycotina</taxon>
        <taxon>Agaricomycetes</taxon>
        <taxon>Thelephorales</taxon>
        <taxon>Thelephoraceae</taxon>
        <taxon>Thelephora</taxon>
    </lineage>
</organism>
<keyword evidence="2" id="KW-1185">Reference proteome</keyword>
<dbReference type="EMBL" id="MU118207">
    <property type="protein sequence ID" value="KAF9643563.1"/>
    <property type="molecule type" value="Genomic_DNA"/>
</dbReference>
<comment type="caution">
    <text evidence="1">The sequence shown here is derived from an EMBL/GenBank/DDBJ whole genome shotgun (WGS) entry which is preliminary data.</text>
</comment>
<evidence type="ECO:0000313" key="2">
    <source>
        <dbReference type="Proteomes" id="UP000886501"/>
    </source>
</evidence>
<gene>
    <name evidence="1" type="ORF">BDM02DRAFT_1412765</name>
</gene>
<reference evidence="1" key="1">
    <citation type="submission" date="2019-10" db="EMBL/GenBank/DDBJ databases">
        <authorList>
            <consortium name="DOE Joint Genome Institute"/>
            <person name="Kuo A."/>
            <person name="Miyauchi S."/>
            <person name="Kiss E."/>
            <person name="Drula E."/>
            <person name="Kohler A."/>
            <person name="Sanchez-Garcia M."/>
            <person name="Andreopoulos B."/>
            <person name="Barry K.W."/>
            <person name="Bonito G."/>
            <person name="Buee M."/>
            <person name="Carver A."/>
            <person name="Chen C."/>
            <person name="Cichocki N."/>
            <person name="Clum A."/>
            <person name="Culley D."/>
            <person name="Crous P.W."/>
            <person name="Fauchery L."/>
            <person name="Girlanda M."/>
            <person name="Hayes R."/>
            <person name="Keri Z."/>
            <person name="Labutti K."/>
            <person name="Lipzen A."/>
            <person name="Lombard V."/>
            <person name="Magnuson J."/>
            <person name="Maillard F."/>
            <person name="Morin E."/>
            <person name="Murat C."/>
            <person name="Nolan M."/>
            <person name="Ohm R."/>
            <person name="Pangilinan J."/>
            <person name="Pereira M."/>
            <person name="Perotto S."/>
            <person name="Peter M."/>
            <person name="Riley R."/>
            <person name="Sitrit Y."/>
            <person name="Stielow B."/>
            <person name="Szollosi G."/>
            <person name="Zifcakova L."/>
            <person name="Stursova M."/>
            <person name="Spatafora J.W."/>
            <person name="Tedersoo L."/>
            <person name="Vaario L.-M."/>
            <person name="Yamada A."/>
            <person name="Yan M."/>
            <person name="Wang P."/>
            <person name="Xu J."/>
            <person name="Bruns T."/>
            <person name="Baldrian P."/>
            <person name="Vilgalys R."/>
            <person name="Henrissat B."/>
            <person name="Grigoriev I.V."/>
            <person name="Hibbett D."/>
            <person name="Nagy L.G."/>
            <person name="Martin F.M."/>
        </authorList>
    </citation>
    <scope>NUCLEOTIDE SEQUENCE</scope>
    <source>
        <strain evidence="1">P2</strain>
    </source>
</reference>
<accession>A0ACB6Z290</accession>
<sequence length="178" mass="19164">MQDLSRANIEWTQAAVEDDEDSSIRSAKGQSPKDLRVPASVTKGSEPGGIFIHRNIAKYAGRVFSSASLNCAWVYSQVHLCDANALSVVDYAVGHLKVKHVVVVEHSNCGGVAACVKAANTPPPGEPPNTPLLRWLESLTNLARLLDVGSLPPTEAHSLLMAENVKQQVQNLTKMETI</sequence>
<evidence type="ECO:0000313" key="1">
    <source>
        <dbReference type="EMBL" id="KAF9643563.1"/>
    </source>
</evidence>
<name>A0ACB6Z290_THEGA</name>